<dbReference type="InterPro" id="IPR036291">
    <property type="entry name" value="NAD(P)-bd_dom_sf"/>
</dbReference>
<dbReference type="KEGG" id="char:105890489"/>
<dbReference type="PANTHER" id="PTHR43157:SF51">
    <property type="entry name" value="DEHYDROGENASE_REDUCTASE (SDR FAMILY) MEMBER 13-LIKE 1"/>
    <property type="match status" value="1"/>
</dbReference>
<reference evidence="5" key="1">
    <citation type="submission" date="2025-08" db="UniProtKB">
        <authorList>
            <consortium name="RefSeq"/>
        </authorList>
    </citation>
    <scope>IDENTIFICATION</scope>
</reference>
<comment type="similarity">
    <text evidence="1 3">Belongs to the short-chain dehydrogenases/reductases (SDR) family.</text>
</comment>
<evidence type="ECO:0000256" key="1">
    <source>
        <dbReference type="ARBA" id="ARBA00006484"/>
    </source>
</evidence>
<dbReference type="GeneID" id="105890489"/>
<dbReference type="CTD" id="492491"/>
<dbReference type="Proteomes" id="UP000515152">
    <property type="component" value="Chromosome 8"/>
</dbReference>
<dbReference type="AlphaFoldDB" id="A0A6P3VHX8"/>
<dbReference type="PANTHER" id="PTHR43157">
    <property type="entry name" value="PHOSPHATIDYLINOSITOL-GLYCAN BIOSYNTHESIS CLASS F PROTEIN-RELATED"/>
    <property type="match status" value="1"/>
</dbReference>
<dbReference type="PRINTS" id="PR00080">
    <property type="entry name" value="SDRFAMILY"/>
</dbReference>
<dbReference type="SUPFAM" id="SSF51735">
    <property type="entry name" value="NAD(P)-binding Rossmann-fold domains"/>
    <property type="match status" value="1"/>
</dbReference>
<sequence>MFAFLLLTSLVLLGIYLILRHRFLKLPKCKCSTQLHGKTVIVTGSNAGIGKHTALDLARRGARVILACRDQQRAEAAVNDIRKRSGNNEVVYMHLDLAKLQSVQSFAENFLKREARLDILINNAGIAIDGKTEDGFGMIFGVNHLGPFLLTLLLLERLKECGPSRIVNVASGGHRMASIDFNCLSAHRDLAVGYTGLDVFAVYCQSKLCNVLFTHELAKRLTGTNVTCYSLHPGVIKTDIARHGGAVWRMLWLLMGVFFFADVESGAQTTLHCALQEGIEPLSGRYFSRCAVEEVGGKAKDDATAKKLWELSERFCGLS</sequence>
<dbReference type="Pfam" id="PF00106">
    <property type="entry name" value="adh_short"/>
    <property type="match status" value="1"/>
</dbReference>
<keyword evidence="2" id="KW-0560">Oxidoreductase</keyword>
<organism evidence="4 5">
    <name type="scientific">Clupea harengus</name>
    <name type="common">Atlantic herring</name>
    <dbReference type="NCBI Taxonomy" id="7950"/>
    <lineage>
        <taxon>Eukaryota</taxon>
        <taxon>Metazoa</taxon>
        <taxon>Chordata</taxon>
        <taxon>Craniata</taxon>
        <taxon>Vertebrata</taxon>
        <taxon>Euteleostomi</taxon>
        <taxon>Actinopterygii</taxon>
        <taxon>Neopterygii</taxon>
        <taxon>Teleostei</taxon>
        <taxon>Clupei</taxon>
        <taxon>Clupeiformes</taxon>
        <taxon>Clupeoidei</taxon>
        <taxon>Clupeidae</taxon>
        <taxon>Clupea</taxon>
    </lineage>
</organism>
<protein>
    <submittedName>
        <fullName evidence="5">Dehydrogenase/reductase SDR family member 13</fullName>
    </submittedName>
</protein>
<evidence type="ECO:0000313" key="4">
    <source>
        <dbReference type="Proteomes" id="UP000515152"/>
    </source>
</evidence>
<dbReference type="PRINTS" id="PR00081">
    <property type="entry name" value="GDHRDH"/>
</dbReference>
<dbReference type="RefSeq" id="XP_012671969.2">
    <property type="nucleotide sequence ID" value="XM_012816515.3"/>
</dbReference>
<dbReference type="InterPro" id="IPR002347">
    <property type="entry name" value="SDR_fam"/>
</dbReference>
<evidence type="ECO:0000256" key="3">
    <source>
        <dbReference type="RuleBase" id="RU000363"/>
    </source>
</evidence>
<dbReference type="Gene3D" id="3.40.50.720">
    <property type="entry name" value="NAD(P)-binding Rossmann-like Domain"/>
    <property type="match status" value="1"/>
</dbReference>
<name>A0A6P3VHX8_CLUHA</name>
<evidence type="ECO:0000313" key="5">
    <source>
        <dbReference type="RefSeq" id="XP_012671969.2"/>
    </source>
</evidence>
<dbReference type="GO" id="GO:0016491">
    <property type="term" value="F:oxidoreductase activity"/>
    <property type="evidence" value="ECO:0007669"/>
    <property type="project" value="UniProtKB-KW"/>
</dbReference>
<accession>A0A6P3VHX8</accession>
<gene>
    <name evidence="5" type="primary">dhrs13a.1</name>
</gene>
<proteinExistence type="inferred from homology"/>
<dbReference type="OrthoDB" id="191139at2759"/>
<keyword evidence="4" id="KW-1185">Reference proteome</keyword>
<evidence type="ECO:0000256" key="2">
    <source>
        <dbReference type="ARBA" id="ARBA00023002"/>
    </source>
</evidence>